<reference evidence="1 2" key="1">
    <citation type="submission" date="2015-01" db="EMBL/GenBank/DDBJ databases">
        <title>Complete genome of Pseudomonas batumici UCM B-321 producer of the batumin antibiotic with strong antistaphilococcal and potential anticancer activity.</title>
        <authorList>
            <person name="Klochko V.V."/>
            <person name="Zelena L.B."/>
            <person name="Elena K.A."/>
            <person name="Reva O.N."/>
        </authorList>
    </citation>
    <scope>NUCLEOTIDE SEQUENCE [LARGE SCALE GENOMIC DNA]</scope>
    <source>
        <strain evidence="1 2">UCM B-321</strain>
    </source>
</reference>
<name>A0A0C2ECQ2_9PSED</name>
<proteinExistence type="predicted"/>
<accession>A0A0C2ECQ2</accession>
<comment type="caution">
    <text evidence="1">The sequence shown here is derived from an EMBL/GenBank/DDBJ whole genome shotgun (WGS) entry which is preliminary data.</text>
</comment>
<organism evidence="1 2">
    <name type="scientific">Pseudomonas batumici</name>
    <dbReference type="NCBI Taxonomy" id="226910"/>
    <lineage>
        <taxon>Bacteria</taxon>
        <taxon>Pseudomonadati</taxon>
        <taxon>Pseudomonadota</taxon>
        <taxon>Gammaproteobacteria</taxon>
        <taxon>Pseudomonadales</taxon>
        <taxon>Pseudomonadaceae</taxon>
        <taxon>Pseudomonas</taxon>
    </lineage>
</organism>
<sequence>MWRPCCQLEQGMTPVCCTSPAGLYCSFLQIRRRDRHDLL</sequence>
<evidence type="ECO:0000313" key="2">
    <source>
        <dbReference type="Proteomes" id="UP000031535"/>
    </source>
</evidence>
<evidence type="ECO:0000313" key="1">
    <source>
        <dbReference type="EMBL" id="KIH83699.1"/>
    </source>
</evidence>
<dbReference type="AlphaFoldDB" id="A0A0C2ECQ2"/>
<protein>
    <submittedName>
        <fullName evidence="1">Uncharacterized protein</fullName>
    </submittedName>
</protein>
<keyword evidence="2" id="KW-1185">Reference proteome</keyword>
<gene>
    <name evidence="1" type="ORF">UCMB321_2608</name>
</gene>
<dbReference type="PATRIC" id="fig|226910.6.peg.2598"/>
<dbReference type="Proteomes" id="UP000031535">
    <property type="component" value="Unassembled WGS sequence"/>
</dbReference>
<dbReference type="EMBL" id="JXDG01000034">
    <property type="protein sequence ID" value="KIH83699.1"/>
    <property type="molecule type" value="Genomic_DNA"/>
</dbReference>